<sequence length="253" mass="28431">MKPHQIRRVSGLHSYLQLCRSRITLTLVAIPCCFLLACSSEPPTVQSGPDKEVNEAGLTRVDNSVLDLSYIREDTDWRQYHKLMFAQINVNNDHPDDYRPPRIDPLTDGPNATYDLDDQTLRKMGEEFIEVAYRVFNEDQPFEIVTVADANTLVINVVITDIRLAAPVEKSRRSYNSIGGTTYTESSGSLVIAASVKDGVSGEILAQALDRGAAIDQWKQNTQVFNWGDMRTIYRNWLTTFKNGLMRVTAGSN</sequence>
<evidence type="ECO:0000313" key="2">
    <source>
        <dbReference type="Proteomes" id="UP000307999"/>
    </source>
</evidence>
<reference evidence="1 2" key="1">
    <citation type="submission" date="2019-04" db="EMBL/GenBank/DDBJ databases">
        <title>Thalassotalea guangxiensis sp. nov., isolated from sediment of the coastal wetland.</title>
        <authorList>
            <person name="Zheng S."/>
            <person name="Zhang D."/>
        </authorList>
    </citation>
    <scope>NUCLEOTIDE SEQUENCE [LARGE SCALE GENOMIC DNA]</scope>
    <source>
        <strain evidence="1 2">ZS-4</strain>
    </source>
</reference>
<dbReference type="EMBL" id="SWDB01000027">
    <property type="protein sequence ID" value="TKB44710.1"/>
    <property type="molecule type" value="Genomic_DNA"/>
</dbReference>
<protein>
    <submittedName>
        <fullName evidence="1">DUF3313 domain-containing protein</fullName>
    </submittedName>
</protein>
<comment type="caution">
    <text evidence="1">The sequence shown here is derived from an EMBL/GenBank/DDBJ whole genome shotgun (WGS) entry which is preliminary data.</text>
</comment>
<dbReference type="OrthoDB" id="6291531at2"/>
<keyword evidence="2" id="KW-1185">Reference proteome</keyword>
<gene>
    <name evidence="1" type="ORF">E8M12_11295</name>
</gene>
<dbReference type="Proteomes" id="UP000307999">
    <property type="component" value="Unassembled WGS sequence"/>
</dbReference>
<evidence type="ECO:0000313" key="1">
    <source>
        <dbReference type="EMBL" id="TKB44710.1"/>
    </source>
</evidence>
<accession>A0A4U1B405</accession>
<dbReference type="InterPro" id="IPR021747">
    <property type="entry name" value="DUF3313"/>
</dbReference>
<name>A0A4U1B405_9GAMM</name>
<proteinExistence type="predicted"/>
<dbReference type="AlphaFoldDB" id="A0A4U1B405"/>
<organism evidence="1 2">
    <name type="scientific">Thalassotalea mangrovi</name>
    <dbReference type="NCBI Taxonomy" id="2572245"/>
    <lineage>
        <taxon>Bacteria</taxon>
        <taxon>Pseudomonadati</taxon>
        <taxon>Pseudomonadota</taxon>
        <taxon>Gammaproteobacteria</taxon>
        <taxon>Alteromonadales</taxon>
        <taxon>Colwelliaceae</taxon>
        <taxon>Thalassotalea</taxon>
    </lineage>
</organism>
<dbReference type="Pfam" id="PF11769">
    <property type="entry name" value="DUF3313"/>
    <property type="match status" value="1"/>
</dbReference>